<dbReference type="Proteomes" id="UP000789390">
    <property type="component" value="Unassembled WGS sequence"/>
</dbReference>
<dbReference type="OrthoDB" id="8192384at2759"/>
<evidence type="ECO:0000259" key="2">
    <source>
        <dbReference type="Pfam" id="PF21787"/>
    </source>
</evidence>
<dbReference type="AlphaFoldDB" id="A0A8J2S117"/>
<evidence type="ECO:0000256" key="1">
    <source>
        <dbReference type="SAM" id="MobiDB-lite"/>
    </source>
</evidence>
<organism evidence="3 4">
    <name type="scientific">Daphnia galeata</name>
    <dbReference type="NCBI Taxonomy" id="27404"/>
    <lineage>
        <taxon>Eukaryota</taxon>
        <taxon>Metazoa</taxon>
        <taxon>Ecdysozoa</taxon>
        <taxon>Arthropoda</taxon>
        <taxon>Crustacea</taxon>
        <taxon>Branchiopoda</taxon>
        <taxon>Diplostraca</taxon>
        <taxon>Cladocera</taxon>
        <taxon>Anomopoda</taxon>
        <taxon>Daphniidae</taxon>
        <taxon>Daphnia</taxon>
    </lineage>
</organism>
<protein>
    <recommendedName>
        <fullName evidence="2">Transposable element P transposase-like RNase H domain-containing protein</fullName>
    </recommendedName>
</protein>
<dbReference type="EMBL" id="CAKKLH010000305">
    <property type="protein sequence ID" value="CAH0110708.1"/>
    <property type="molecule type" value="Genomic_DNA"/>
</dbReference>
<accession>A0A8J2S117</accession>
<dbReference type="InterPro" id="IPR048365">
    <property type="entry name" value="TNP-like_RNaseH_N"/>
</dbReference>
<comment type="caution">
    <text evidence="3">The sequence shown here is derived from an EMBL/GenBank/DDBJ whole genome shotgun (WGS) entry which is preliminary data.</text>
</comment>
<feature type="region of interest" description="Disordered" evidence="1">
    <location>
        <begin position="25"/>
        <end position="51"/>
    </location>
</feature>
<reference evidence="3" key="1">
    <citation type="submission" date="2021-11" db="EMBL/GenBank/DDBJ databases">
        <authorList>
            <person name="Schell T."/>
        </authorList>
    </citation>
    <scope>NUCLEOTIDE SEQUENCE</scope>
    <source>
        <strain evidence="3">M5</strain>
    </source>
</reference>
<sequence>MTNNSIRAVEEPTCAFLSLCGSSPTSDVNEQQSSQSSQGMSNNSHSAAEESTCRFVQLGRTNIGISSIQQQGGKKRPLDTENLPAESNAAKLIRLDGATLNVSSRTSSQDFASNEQQAILPRPSRTGEQLLSSILSSSYTRAKEAVMDIPLPPSWVWIKDTIAHGWSCSEFLSFDMLTATYAIRKRIAVNFETLQVGLSVYGIECQTQDVIPKSFTNIADLSNTITNFNERKICLGARLDHLAISDLKEVKNGICKHGTWRALRRLKRLAFRRRTKQIGNYRYQTKEDLLERLRLQSRRLKIANRRVRIAKLTVKIEMLVTDDGNLTDPDKRTILMILKKAKCLNKKNMRYDADWLLDCLMLRLKSKAAYDHLSTSKMIPVPHANTLRRLLSGMSTHFGYNTFALQAMKRILSGLPTNQRVGSLVFDEMSIKEALKFNCQTFNFDGFLDTCCETGSTVLPALHIRLEDHDLLDTEESKLADHASVFVFRPYMASWIQPFAVFASKNATSGEDLYRLVLKALVLLEEHGAIVKSIVCDGAATNKKMWSLAGVYGHTDDHKAVLNNVMMHPSTQEIIYFMGDAPHLIKCIRNHILNTTTVQMSGKLVS</sequence>
<evidence type="ECO:0000313" key="4">
    <source>
        <dbReference type="Proteomes" id="UP000789390"/>
    </source>
</evidence>
<keyword evidence="4" id="KW-1185">Reference proteome</keyword>
<dbReference type="Pfam" id="PF21787">
    <property type="entry name" value="TNP-like_RNaseH_N"/>
    <property type="match status" value="1"/>
</dbReference>
<name>A0A8J2S117_9CRUS</name>
<feature type="compositionally biased region" description="Low complexity" evidence="1">
    <location>
        <begin position="26"/>
        <end position="46"/>
    </location>
</feature>
<gene>
    <name evidence="3" type="ORF">DGAL_LOCUS14301</name>
</gene>
<proteinExistence type="predicted"/>
<feature type="domain" description="Transposable element P transposase-like RNase H" evidence="2">
    <location>
        <begin position="398"/>
        <end position="548"/>
    </location>
</feature>
<evidence type="ECO:0000313" key="3">
    <source>
        <dbReference type="EMBL" id="CAH0110708.1"/>
    </source>
</evidence>